<organism evidence="1 2">
    <name type="scientific">Hymenobacter sediminicola</name>
    <dbReference type="NCBI Taxonomy" id="2761579"/>
    <lineage>
        <taxon>Bacteria</taxon>
        <taxon>Pseudomonadati</taxon>
        <taxon>Bacteroidota</taxon>
        <taxon>Cytophagia</taxon>
        <taxon>Cytophagales</taxon>
        <taxon>Hymenobacteraceae</taxon>
        <taxon>Hymenobacter</taxon>
    </lineage>
</organism>
<dbReference type="AlphaFoldDB" id="A0A7G7WA04"/>
<protein>
    <submittedName>
        <fullName evidence="1">Uncharacterized protein</fullName>
    </submittedName>
</protein>
<dbReference type="KEGG" id="hsk:H4317_05145"/>
<dbReference type="Proteomes" id="UP000515489">
    <property type="component" value="Chromosome"/>
</dbReference>
<evidence type="ECO:0000313" key="1">
    <source>
        <dbReference type="EMBL" id="QNH63197.1"/>
    </source>
</evidence>
<evidence type="ECO:0000313" key="2">
    <source>
        <dbReference type="Proteomes" id="UP000515489"/>
    </source>
</evidence>
<proteinExistence type="predicted"/>
<reference evidence="1 2" key="1">
    <citation type="submission" date="2020-08" db="EMBL/GenBank/DDBJ databases">
        <title>Hymenobacter sp. S2-20-2 genome sequencing.</title>
        <authorList>
            <person name="Jin L."/>
        </authorList>
    </citation>
    <scope>NUCLEOTIDE SEQUENCE [LARGE SCALE GENOMIC DNA]</scope>
    <source>
        <strain evidence="1 2">S2-20-2</strain>
    </source>
</reference>
<keyword evidence="2" id="KW-1185">Reference proteome</keyword>
<accession>A0A7G7WA04</accession>
<name>A0A7G7WA04_9BACT</name>
<sequence length="145" mass="15693">MQITPEDQEDADIDWFATDTDGHILHVASGGGVLPASVAASEEVLLELHQYFLTLPEPAAGGAQATSDTPVGSSPGAVRYARRGLYSFAKTRLHEHTDPHYYVVARPLHPLTVAELPPHIARLLRRTQLPGSVVHQTTLDVSTIL</sequence>
<dbReference type="EMBL" id="CP060202">
    <property type="protein sequence ID" value="QNH63197.1"/>
    <property type="molecule type" value="Genomic_DNA"/>
</dbReference>
<gene>
    <name evidence="1" type="ORF">H4317_05145</name>
</gene>
<dbReference type="RefSeq" id="WP_185889078.1">
    <property type="nucleotide sequence ID" value="NZ_CP060202.1"/>
</dbReference>